<dbReference type="OrthoDB" id="2564795at2"/>
<feature type="domain" description="Acyl-CoA dehydrogenase/oxidase N-terminal" evidence="1">
    <location>
        <begin position="7"/>
        <end position="114"/>
    </location>
</feature>
<dbReference type="EMBL" id="SMAJ01000012">
    <property type="protein sequence ID" value="TCT04478.1"/>
    <property type="molecule type" value="Genomic_DNA"/>
</dbReference>
<keyword evidence="3" id="KW-1185">Reference proteome</keyword>
<dbReference type="AlphaFoldDB" id="A0A4V6NZI8"/>
<dbReference type="InterPro" id="IPR009100">
    <property type="entry name" value="AcylCoA_DH/oxidase_NM_dom_sf"/>
</dbReference>
<dbReference type="Gene3D" id="2.40.110.10">
    <property type="entry name" value="Butyryl-CoA Dehydrogenase, subunit A, domain 2"/>
    <property type="match status" value="1"/>
</dbReference>
<dbReference type="PIRSF" id="PIRSF016578">
    <property type="entry name" value="HsaA"/>
    <property type="match status" value="1"/>
</dbReference>
<dbReference type="InterPro" id="IPR013786">
    <property type="entry name" value="AcylCoA_DH/ox_N"/>
</dbReference>
<dbReference type="Pfam" id="PF02771">
    <property type="entry name" value="Acyl-CoA_dh_N"/>
    <property type="match status" value="1"/>
</dbReference>
<protein>
    <submittedName>
        <fullName evidence="2">Alkylation response protein AidB-like acyl-CoA dehydrogenase</fullName>
    </submittedName>
</protein>
<dbReference type="Gene3D" id="1.10.540.10">
    <property type="entry name" value="Acyl-CoA dehydrogenase/oxidase, N-terminal domain"/>
    <property type="match status" value="1"/>
</dbReference>
<dbReference type="SUPFAM" id="SSF56645">
    <property type="entry name" value="Acyl-CoA dehydrogenase NM domain-like"/>
    <property type="match status" value="1"/>
</dbReference>
<gene>
    <name evidence="2" type="ORF">EDC26_11271</name>
</gene>
<dbReference type="GO" id="GO:0003995">
    <property type="term" value="F:acyl-CoA dehydrogenase activity"/>
    <property type="evidence" value="ECO:0007669"/>
    <property type="project" value="TreeGrafter"/>
</dbReference>
<dbReference type="PANTHER" id="PTHR43884:SF12">
    <property type="entry name" value="ISOVALERYL-COA DEHYDROGENASE, MITOCHONDRIAL-RELATED"/>
    <property type="match status" value="1"/>
</dbReference>
<sequence length="374" mass="40036">MTSSNAAESLLDAVKAQIKAELAPIAQAIDEDGLFPAGYLQKLGALGGFGASVPIEYGGLGLDLSTQIDVTAEVGRECGSTAFLVWCQSICAWYLQHSPNEAVRARYLARVVKGSLLSGTGMSNTAKHLAGIERLYLRARRDGDDYIVDGTLPWVSNVGAEHLVIVAAEVEAEGYVMFAVHGSAAGLGLHPCPEFSGMEGTQTLNLRFKDVRIEAADVLAHPRQFVQYMQRIKAGFILGQTGMGFGVIEGCLKTIRESNISHGHVNLFLDAQGAELAAELAEIKTAASALAKQAQHGIAPLLPVLKVRAQTSELALKAANSAMLHAGARGYLMRHPAQRRLREAVFVAIVTPALKHLRKEIHDLEIHQPHAEAA</sequence>
<dbReference type="InterPro" id="IPR037069">
    <property type="entry name" value="AcylCoA_DH/ox_N_sf"/>
</dbReference>
<comment type="caution">
    <text evidence="2">The sequence shown here is derived from an EMBL/GenBank/DDBJ whole genome shotgun (WGS) entry which is preliminary data.</text>
</comment>
<dbReference type="SUPFAM" id="SSF47203">
    <property type="entry name" value="Acyl-CoA dehydrogenase C-terminal domain-like"/>
    <property type="match status" value="1"/>
</dbReference>
<name>A0A4V6NZI8_9BURK</name>
<dbReference type="InterPro" id="IPR036250">
    <property type="entry name" value="AcylCo_DH-like_C"/>
</dbReference>
<proteinExistence type="predicted"/>
<reference evidence="2 3" key="1">
    <citation type="submission" date="2019-03" db="EMBL/GenBank/DDBJ databases">
        <title>Genomic Encyclopedia of Type Strains, Phase IV (KMG-IV): sequencing the most valuable type-strain genomes for metagenomic binning, comparative biology and taxonomic classification.</title>
        <authorList>
            <person name="Goeker M."/>
        </authorList>
    </citation>
    <scope>NUCLEOTIDE SEQUENCE [LARGE SCALE GENOMIC DNA]</scope>
    <source>
        <strain evidence="2 3">DSM 24591</strain>
    </source>
</reference>
<dbReference type="RefSeq" id="WP_132583870.1">
    <property type="nucleotide sequence ID" value="NZ_SMAJ01000012.1"/>
</dbReference>
<dbReference type="PANTHER" id="PTHR43884">
    <property type="entry name" value="ACYL-COA DEHYDROGENASE"/>
    <property type="match status" value="1"/>
</dbReference>
<evidence type="ECO:0000259" key="1">
    <source>
        <dbReference type="Pfam" id="PF02771"/>
    </source>
</evidence>
<dbReference type="Proteomes" id="UP000295525">
    <property type="component" value="Unassembled WGS sequence"/>
</dbReference>
<evidence type="ECO:0000313" key="2">
    <source>
        <dbReference type="EMBL" id="TCT04478.1"/>
    </source>
</evidence>
<evidence type="ECO:0000313" key="3">
    <source>
        <dbReference type="Proteomes" id="UP000295525"/>
    </source>
</evidence>
<dbReference type="InterPro" id="IPR046373">
    <property type="entry name" value="Acyl-CoA_Oxase/DH_mid-dom_sf"/>
</dbReference>
<dbReference type="Gene3D" id="1.20.140.10">
    <property type="entry name" value="Butyryl-CoA Dehydrogenase, subunit A, domain 3"/>
    <property type="match status" value="1"/>
</dbReference>
<accession>A0A4V6NZI8</accession>
<dbReference type="GO" id="GO:0050660">
    <property type="term" value="F:flavin adenine dinucleotide binding"/>
    <property type="evidence" value="ECO:0007669"/>
    <property type="project" value="InterPro"/>
</dbReference>
<organism evidence="2 3">
    <name type="scientific">Paralcaligenes ureilyticus</name>
    <dbReference type="NCBI Taxonomy" id="627131"/>
    <lineage>
        <taxon>Bacteria</taxon>
        <taxon>Pseudomonadati</taxon>
        <taxon>Pseudomonadota</taxon>
        <taxon>Betaproteobacteria</taxon>
        <taxon>Burkholderiales</taxon>
        <taxon>Alcaligenaceae</taxon>
        <taxon>Paralcaligenes</taxon>
    </lineage>
</organism>